<keyword evidence="3" id="KW-1185">Reference proteome</keyword>
<dbReference type="PANTHER" id="PTHR21174">
    <property type="match status" value="1"/>
</dbReference>
<dbReference type="InterPro" id="IPR009218">
    <property type="entry name" value="HD_phosphohydro"/>
</dbReference>
<name>G2E923_9FLAO</name>
<evidence type="ECO:0000256" key="1">
    <source>
        <dbReference type="SAM" id="Coils"/>
    </source>
</evidence>
<dbReference type="eggNOG" id="COG4339">
    <property type="taxonomic scope" value="Bacteria"/>
</dbReference>
<proteinExistence type="predicted"/>
<dbReference type="Proteomes" id="UP000003730">
    <property type="component" value="Unassembled WGS sequence"/>
</dbReference>
<dbReference type="EMBL" id="AFXZ01000002">
    <property type="protein sequence ID" value="EGV45048.1"/>
    <property type="molecule type" value="Genomic_DNA"/>
</dbReference>
<sequence length="335" mass="39877">MTRIKSTFEQLILRLGNSKIIASKKWEIISNAYNSSSRFYHNLNHLESMLLELEKVKNEIKDWDLILFSLFYHDIIYDSTTTDNEEKSAEFAKHQLGYLNISVEQIEKVQKTILATKSHVFDNDQDINFFLDADISILGADKDFYEMYSRNIRLEYLEYPSFIFNKGRSKVLEHFLSQTSIYKTYFFKNQFETKAIENLKNELKELKRRNQVFSRTNTNEYVKYLEFDGDLSEFFYNSAKILDQTKNIETIDYYPGWYDSGYYRFIFKGTSLHLEYDGMLGTLLRTEPEPSIEDKSNAEEVFVKLLDVRLTKEDLERVRKFNTFNQHHQIVDLVN</sequence>
<keyword evidence="2" id="KW-0378">Hydrolase</keyword>
<dbReference type="AlphaFoldDB" id="G2E923"/>
<dbReference type="GO" id="GO:0016787">
    <property type="term" value="F:hydrolase activity"/>
    <property type="evidence" value="ECO:0007669"/>
    <property type="project" value="UniProtKB-KW"/>
</dbReference>
<feature type="coiled-coil region" evidence="1">
    <location>
        <begin position="189"/>
        <end position="216"/>
    </location>
</feature>
<evidence type="ECO:0000313" key="3">
    <source>
        <dbReference type="Proteomes" id="UP000003730"/>
    </source>
</evidence>
<evidence type="ECO:0000313" key="2">
    <source>
        <dbReference type="EMBL" id="EGV45048.1"/>
    </source>
</evidence>
<organism evidence="2 3">
    <name type="scientific">Bizionia argentinensis JUB59</name>
    <dbReference type="NCBI Taxonomy" id="1046627"/>
    <lineage>
        <taxon>Bacteria</taxon>
        <taxon>Pseudomonadati</taxon>
        <taxon>Bacteroidota</taxon>
        <taxon>Flavobacteriia</taxon>
        <taxon>Flavobacteriales</taxon>
        <taxon>Flavobacteriaceae</taxon>
        <taxon>Bizionia</taxon>
    </lineage>
</organism>
<dbReference type="PANTHER" id="PTHR21174:SF0">
    <property type="entry name" value="HD PHOSPHOHYDROLASE FAMILY PROTEIN-RELATED"/>
    <property type="match status" value="1"/>
</dbReference>
<reference evidence="2 3" key="1">
    <citation type="journal article" date="2008" name="Int. J. Syst. Evol. Microbiol.">
        <title>Bizionia argentinensis sp. nov., isolated from surface marine water in Antarctica.</title>
        <authorList>
            <person name="Bercovich A."/>
            <person name="Vazquez S.C."/>
            <person name="Yankilevich P."/>
            <person name="Coria S.H."/>
            <person name="Foti M."/>
            <person name="Hernandez E."/>
            <person name="Vidal A."/>
            <person name="Ruberto L."/>
            <person name="Melo C."/>
            <person name="Marenssi S."/>
            <person name="Criscuolo M."/>
            <person name="Memoli M."/>
            <person name="Arguelles M."/>
            <person name="Mac Cormack W.P."/>
        </authorList>
    </citation>
    <scope>NUCLEOTIDE SEQUENCE [LARGE SCALE GENOMIC DNA]</scope>
    <source>
        <strain evidence="2 3">JUB59</strain>
    </source>
</reference>
<dbReference type="RefSeq" id="WP_008634732.1">
    <property type="nucleotide sequence ID" value="NZ_AFXZ01000002.1"/>
</dbReference>
<keyword evidence="1" id="KW-0175">Coiled coil</keyword>
<protein>
    <submittedName>
        <fullName evidence="2">Phosphohydrolase</fullName>
    </submittedName>
</protein>
<comment type="caution">
    <text evidence="2">The sequence shown here is derived from an EMBL/GenBank/DDBJ whole genome shotgun (WGS) entry which is preliminary data.</text>
</comment>
<dbReference type="SUPFAM" id="SSF109604">
    <property type="entry name" value="HD-domain/PDEase-like"/>
    <property type="match status" value="1"/>
</dbReference>
<dbReference type="PATRIC" id="fig|1046627.3.peg.51"/>
<accession>G2E923</accession>
<dbReference type="Gene3D" id="1.10.3210.10">
    <property type="entry name" value="Hypothetical protein af1432"/>
    <property type="match status" value="1"/>
</dbReference>
<dbReference type="OrthoDB" id="9808993at2"/>
<dbReference type="STRING" id="1046627.BZARG_31"/>
<gene>
    <name evidence="2" type="ORF">BZARG_31</name>
</gene>